<name>A0A151N5T3_ALLMI</name>
<accession>A0A151N5T3</accession>
<sequence length="82" mass="9176">MAESTLGSTLGEEGFHRGNNGKRRHFLTCSGGSLDGETSCPQIPRRAQVEKQEAHRLPENQGSVNIWSWKNHMRIGYHNAES</sequence>
<dbReference type="AlphaFoldDB" id="A0A151N5T3"/>
<dbReference type="EMBL" id="AKHW03004004">
    <property type="protein sequence ID" value="KYO32121.1"/>
    <property type="molecule type" value="Genomic_DNA"/>
</dbReference>
<feature type="compositionally biased region" description="Basic and acidic residues" evidence="1">
    <location>
        <begin position="47"/>
        <end position="58"/>
    </location>
</feature>
<reference evidence="2 3" key="1">
    <citation type="journal article" date="2012" name="Genome Biol.">
        <title>Sequencing three crocodilian genomes to illuminate the evolution of archosaurs and amniotes.</title>
        <authorList>
            <person name="St John J.A."/>
            <person name="Braun E.L."/>
            <person name="Isberg S.R."/>
            <person name="Miles L.G."/>
            <person name="Chong A.Y."/>
            <person name="Gongora J."/>
            <person name="Dalzell P."/>
            <person name="Moran C."/>
            <person name="Bed'hom B."/>
            <person name="Abzhanov A."/>
            <person name="Burgess S.C."/>
            <person name="Cooksey A.M."/>
            <person name="Castoe T.A."/>
            <person name="Crawford N.G."/>
            <person name="Densmore L.D."/>
            <person name="Drew J.C."/>
            <person name="Edwards S.V."/>
            <person name="Faircloth B.C."/>
            <person name="Fujita M.K."/>
            <person name="Greenwold M.J."/>
            <person name="Hoffmann F.G."/>
            <person name="Howard J.M."/>
            <person name="Iguchi T."/>
            <person name="Janes D.E."/>
            <person name="Khan S.Y."/>
            <person name="Kohno S."/>
            <person name="de Koning A.J."/>
            <person name="Lance S.L."/>
            <person name="McCarthy F.M."/>
            <person name="McCormack J.E."/>
            <person name="Merchant M.E."/>
            <person name="Peterson D.G."/>
            <person name="Pollock D.D."/>
            <person name="Pourmand N."/>
            <person name="Raney B.J."/>
            <person name="Roessler K.A."/>
            <person name="Sanford J.R."/>
            <person name="Sawyer R.H."/>
            <person name="Schmidt C.J."/>
            <person name="Triplett E.W."/>
            <person name="Tuberville T.D."/>
            <person name="Venegas-Anaya M."/>
            <person name="Howard J.T."/>
            <person name="Jarvis E.D."/>
            <person name="Guillette L.J.Jr."/>
            <person name="Glenn T.C."/>
            <person name="Green R.E."/>
            <person name="Ray D.A."/>
        </authorList>
    </citation>
    <scope>NUCLEOTIDE SEQUENCE [LARGE SCALE GENOMIC DNA]</scope>
    <source>
        <strain evidence="2">KSC_2009_1</strain>
    </source>
</reference>
<keyword evidence="3" id="KW-1185">Reference proteome</keyword>
<organism evidence="2 3">
    <name type="scientific">Alligator mississippiensis</name>
    <name type="common">American alligator</name>
    <dbReference type="NCBI Taxonomy" id="8496"/>
    <lineage>
        <taxon>Eukaryota</taxon>
        <taxon>Metazoa</taxon>
        <taxon>Chordata</taxon>
        <taxon>Craniata</taxon>
        <taxon>Vertebrata</taxon>
        <taxon>Euteleostomi</taxon>
        <taxon>Archelosauria</taxon>
        <taxon>Archosauria</taxon>
        <taxon>Crocodylia</taxon>
        <taxon>Alligatoridae</taxon>
        <taxon>Alligatorinae</taxon>
        <taxon>Alligator</taxon>
    </lineage>
</organism>
<proteinExistence type="predicted"/>
<comment type="caution">
    <text evidence="2">The sequence shown here is derived from an EMBL/GenBank/DDBJ whole genome shotgun (WGS) entry which is preliminary data.</text>
</comment>
<gene>
    <name evidence="2" type="ORF">Y1Q_0007128</name>
</gene>
<evidence type="ECO:0000313" key="3">
    <source>
        <dbReference type="Proteomes" id="UP000050525"/>
    </source>
</evidence>
<evidence type="ECO:0000256" key="1">
    <source>
        <dbReference type="SAM" id="MobiDB-lite"/>
    </source>
</evidence>
<dbReference type="Proteomes" id="UP000050525">
    <property type="component" value="Unassembled WGS sequence"/>
</dbReference>
<feature type="region of interest" description="Disordered" evidence="1">
    <location>
        <begin position="1"/>
        <end position="58"/>
    </location>
</feature>
<protein>
    <submittedName>
        <fullName evidence="2">Uncharacterized protein</fullName>
    </submittedName>
</protein>
<evidence type="ECO:0000313" key="2">
    <source>
        <dbReference type="EMBL" id="KYO32121.1"/>
    </source>
</evidence>